<dbReference type="Proteomes" id="UP001066276">
    <property type="component" value="Chromosome 9"/>
</dbReference>
<protein>
    <submittedName>
        <fullName evidence="1">Uncharacterized protein</fullName>
    </submittedName>
</protein>
<dbReference type="EMBL" id="JANPWB010000013">
    <property type="protein sequence ID" value="KAJ1108344.1"/>
    <property type="molecule type" value="Genomic_DNA"/>
</dbReference>
<dbReference type="AlphaFoldDB" id="A0AAV7MYW2"/>
<gene>
    <name evidence="1" type="ORF">NDU88_005720</name>
</gene>
<evidence type="ECO:0000313" key="2">
    <source>
        <dbReference type="Proteomes" id="UP001066276"/>
    </source>
</evidence>
<proteinExistence type="predicted"/>
<name>A0AAV7MYW2_PLEWA</name>
<evidence type="ECO:0000313" key="1">
    <source>
        <dbReference type="EMBL" id="KAJ1108344.1"/>
    </source>
</evidence>
<reference evidence="1" key="1">
    <citation type="journal article" date="2022" name="bioRxiv">
        <title>Sequencing and chromosome-scale assembly of the giantPleurodeles waltlgenome.</title>
        <authorList>
            <person name="Brown T."/>
            <person name="Elewa A."/>
            <person name="Iarovenko S."/>
            <person name="Subramanian E."/>
            <person name="Araus A.J."/>
            <person name="Petzold A."/>
            <person name="Susuki M."/>
            <person name="Suzuki K.-i.T."/>
            <person name="Hayashi T."/>
            <person name="Toyoda A."/>
            <person name="Oliveira C."/>
            <person name="Osipova E."/>
            <person name="Leigh N.D."/>
            <person name="Simon A."/>
            <person name="Yun M.H."/>
        </authorList>
    </citation>
    <scope>NUCLEOTIDE SEQUENCE</scope>
    <source>
        <strain evidence="1">20211129_DDA</strain>
        <tissue evidence="1">Liver</tissue>
    </source>
</reference>
<comment type="caution">
    <text evidence="1">The sequence shown here is derived from an EMBL/GenBank/DDBJ whole genome shotgun (WGS) entry which is preliminary data.</text>
</comment>
<organism evidence="1 2">
    <name type="scientific">Pleurodeles waltl</name>
    <name type="common">Iberian ribbed newt</name>
    <dbReference type="NCBI Taxonomy" id="8319"/>
    <lineage>
        <taxon>Eukaryota</taxon>
        <taxon>Metazoa</taxon>
        <taxon>Chordata</taxon>
        <taxon>Craniata</taxon>
        <taxon>Vertebrata</taxon>
        <taxon>Euteleostomi</taxon>
        <taxon>Amphibia</taxon>
        <taxon>Batrachia</taxon>
        <taxon>Caudata</taxon>
        <taxon>Salamandroidea</taxon>
        <taxon>Salamandridae</taxon>
        <taxon>Pleurodelinae</taxon>
        <taxon>Pleurodeles</taxon>
    </lineage>
</organism>
<accession>A0AAV7MYW2</accession>
<sequence>MATRPVEDTRLLPYCGGMSLAQNLPGILPAFSPLTDSLTRHSEYVLVSGSVNRCPRMRQLKTPVNGTCSRGR</sequence>
<keyword evidence="2" id="KW-1185">Reference proteome</keyword>